<proteinExistence type="predicted"/>
<evidence type="ECO:0000313" key="1">
    <source>
        <dbReference type="Proteomes" id="UP000095283"/>
    </source>
</evidence>
<dbReference type="AlphaFoldDB" id="A0A1I7WVL1"/>
<evidence type="ECO:0000313" key="2">
    <source>
        <dbReference type="WBParaSite" id="Hba_09200"/>
    </source>
</evidence>
<dbReference type="WBParaSite" id="Hba_09200">
    <property type="protein sequence ID" value="Hba_09200"/>
    <property type="gene ID" value="Hba_09200"/>
</dbReference>
<protein>
    <submittedName>
        <fullName evidence="2">C2H2-type domain-containing protein</fullName>
    </submittedName>
</protein>
<accession>A0A1I7WVL1</accession>
<dbReference type="Proteomes" id="UP000095283">
    <property type="component" value="Unplaced"/>
</dbReference>
<keyword evidence="1" id="KW-1185">Reference proteome</keyword>
<sequence>MADYAFCHRCNRPFSHHTLLIHEPKCKHRNSSRRFLLNKKIVISKKEKLERPRTSSISKSNKALIRLCFVCGKEIEEDIKFHEENCFEEWSTSVQHLSKKFDLRVPKRLYIPSVDGTQDISRLNEHAALQSALAQIVHCKRCHAQMPVHEAGQHKCMKFDPPVEFFF</sequence>
<name>A0A1I7WVL1_HETBA</name>
<organism evidence="1 2">
    <name type="scientific">Heterorhabditis bacteriophora</name>
    <name type="common">Entomopathogenic nematode worm</name>
    <dbReference type="NCBI Taxonomy" id="37862"/>
    <lineage>
        <taxon>Eukaryota</taxon>
        <taxon>Metazoa</taxon>
        <taxon>Ecdysozoa</taxon>
        <taxon>Nematoda</taxon>
        <taxon>Chromadorea</taxon>
        <taxon>Rhabditida</taxon>
        <taxon>Rhabditina</taxon>
        <taxon>Rhabditomorpha</taxon>
        <taxon>Strongyloidea</taxon>
        <taxon>Heterorhabditidae</taxon>
        <taxon>Heterorhabditis</taxon>
    </lineage>
</organism>
<reference evidence="2" key="1">
    <citation type="submission" date="2016-11" db="UniProtKB">
        <authorList>
            <consortium name="WormBaseParasite"/>
        </authorList>
    </citation>
    <scope>IDENTIFICATION</scope>
</reference>